<evidence type="ECO:0000313" key="2">
    <source>
        <dbReference type="EMBL" id="CUV08246.1"/>
    </source>
</evidence>
<reference evidence="2" key="1">
    <citation type="submission" date="2015-10" db="EMBL/GenBank/DDBJ databases">
        <authorList>
            <person name="Gilbert D.G."/>
        </authorList>
    </citation>
    <scope>NUCLEOTIDE SEQUENCE</scope>
</reference>
<dbReference type="NCBIfam" id="TIGR01208">
    <property type="entry name" value="rmlA_long"/>
    <property type="match status" value="1"/>
</dbReference>
<dbReference type="Gene3D" id="2.160.10.10">
    <property type="entry name" value="Hexapeptide repeat proteins"/>
    <property type="match status" value="1"/>
</dbReference>
<dbReference type="EMBL" id="FAXC01000034">
    <property type="protein sequence ID" value="CUV08246.1"/>
    <property type="molecule type" value="Genomic_DNA"/>
</dbReference>
<dbReference type="GO" id="GO:0008879">
    <property type="term" value="F:glucose-1-phosphate thymidylyltransferase activity"/>
    <property type="evidence" value="ECO:0007669"/>
    <property type="project" value="UniProtKB-EC"/>
</dbReference>
<dbReference type="InterPro" id="IPR005908">
    <property type="entry name" value="G1P_thy_trans_l"/>
</dbReference>
<protein>
    <submittedName>
        <fullName evidence="2">Glucose-1-phosphate thymidylyltransferase</fullName>
        <ecNumber evidence="2">2.7.7.24</ecNumber>
    </submittedName>
</protein>
<feature type="domain" description="Nucleotidyl transferase" evidence="1">
    <location>
        <begin position="2"/>
        <end position="234"/>
    </location>
</feature>
<organism evidence="2">
    <name type="scientific">hydrothermal vent metagenome</name>
    <dbReference type="NCBI Taxonomy" id="652676"/>
    <lineage>
        <taxon>unclassified sequences</taxon>
        <taxon>metagenomes</taxon>
        <taxon>ecological metagenomes</taxon>
    </lineage>
</organism>
<dbReference type="EC" id="2.7.7.24" evidence="2"/>
<dbReference type="AlphaFoldDB" id="A0A160VCY4"/>
<dbReference type="PANTHER" id="PTHR42883:SF2">
    <property type="entry name" value="THYMIDYLYLTRANSFERASE"/>
    <property type="match status" value="1"/>
</dbReference>
<dbReference type="PANTHER" id="PTHR42883">
    <property type="entry name" value="GLUCOSE-1-PHOSPHATE THYMIDYLTRANSFERASE"/>
    <property type="match status" value="1"/>
</dbReference>
<dbReference type="SUPFAM" id="SSF53448">
    <property type="entry name" value="Nucleotide-diphospho-sugar transferases"/>
    <property type="match status" value="1"/>
</dbReference>
<dbReference type="Gene3D" id="3.90.550.10">
    <property type="entry name" value="Spore Coat Polysaccharide Biosynthesis Protein SpsA, Chain A"/>
    <property type="match status" value="1"/>
</dbReference>
<accession>A0A160VCY4</accession>
<name>A0A160VCY4_9ZZZZ</name>
<dbReference type="InterPro" id="IPR005835">
    <property type="entry name" value="NTP_transferase_dom"/>
</dbReference>
<sequence length="354" mass="38889">MKALITAGGHGTRLRPITNTQNKHLIPIANKLMLQFALEFAQDAGIIDVGIVINSNDESIKNAFGDGTELGIQLTYIPQDAPLGLAHVVKISESFIGDDNFIFYLGDNILVGGIRKFIDDFEKNSSNCHLVLSKVPDPNRFGVAEVVDNRIVSIEEKPDNPKSDLAVTGIYLYDKNIFEAVNNIKPSPRGELEISDAHQYFLDKGFDVSYSEITGWWKDTGKPSDLLDANRLVLDNIKSDFKGSVDEDSTVSGRVQIGANSRVINSIIRGPAIIGDNTTIEESYVGPYSAIGKGCTISGSEVEYSIIMDGCLINQVQRRIESSLLGNDVEILRSKTRPATHRFMLGDQSRIEIK</sequence>
<gene>
    <name evidence="2" type="ORF">MGWOODY_Mmi1570</name>
</gene>
<keyword evidence="2" id="KW-0808">Transferase</keyword>
<dbReference type="CDD" id="cd04189">
    <property type="entry name" value="G1P_TT_long"/>
    <property type="match status" value="1"/>
</dbReference>
<dbReference type="InterPro" id="IPR029044">
    <property type="entry name" value="Nucleotide-diphossugar_trans"/>
</dbReference>
<dbReference type="Pfam" id="PF00483">
    <property type="entry name" value="NTP_transferase"/>
    <property type="match status" value="1"/>
</dbReference>
<proteinExistence type="predicted"/>
<keyword evidence="2" id="KW-0548">Nucleotidyltransferase</keyword>
<evidence type="ECO:0000259" key="1">
    <source>
        <dbReference type="Pfam" id="PF00483"/>
    </source>
</evidence>